<dbReference type="GO" id="GO:0006099">
    <property type="term" value="P:tricarboxylic acid cycle"/>
    <property type="evidence" value="ECO:0007669"/>
    <property type="project" value="UniProtKB-UniPathway"/>
</dbReference>
<dbReference type="InterPro" id="IPR015931">
    <property type="entry name" value="Acnase/IPM_dHydase_lsu_aba_1/3"/>
</dbReference>
<dbReference type="FunFam" id="3.20.19.10:FF:000002">
    <property type="entry name" value="Aconitate hydratase, mitochondrial"/>
    <property type="match status" value="1"/>
</dbReference>
<evidence type="ECO:0000256" key="1">
    <source>
        <dbReference type="ARBA" id="ARBA00001966"/>
    </source>
</evidence>
<dbReference type="InterPro" id="IPR000573">
    <property type="entry name" value="AconitaseA/IPMdHydase_ssu_swvl"/>
</dbReference>
<comment type="catalytic activity">
    <reaction evidence="12">
        <text>citrate = D-threo-isocitrate</text>
        <dbReference type="Rhea" id="RHEA:10336"/>
        <dbReference type="ChEBI" id="CHEBI:15562"/>
        <dbReference type="ChEBI" id="CHEBI:16947"/>
        <dbReference type="EC" id="4.2.1.3"/>
    </reaction>
</comment>
<dbReference type="Gene3D" id="3.20.19.10">
    <property type="entry name" value="Aconitase, domain 4"/>
    <property type="match status" value="1"/>
</dbReference>
<dbReference type="InterPro" id="IPR015932">
    <property type="entry name" value="Aconitase_dom2"/>
</dbReference>
<dbReference type="FunFam" id="3.30.499.10:FF:000004">
    <property type="entry name" value="Aconitate hydratase, mitochondrial"/>
    <property type="match status" value="1"/>
</dbReference>
<dbReference type="EC" id="4.2.1.3" evidence="4"/>
<keyword evidence="11 18" id="KW-0456">Lyase</keyword>
<dbReference type="GO" id="GO:0003994">
    <property type="term" value="F:aconitate hydratase activity"/>
    <property type="evidence" value="ECO:0007669"/>
    <property type="project" value="UniProtKB-EC"/>
</dbReference>
<dbReference type="UniPathway" id="UPA00223">
    <property type="reaction ID" value="UER00718"/>
</dbReference>
<evidence type="ECO:0000256" key="13">
    <source>
        <dbReference type="ARBA" id="ARBA00029682"/>
    </source>
</evidence>
<dbReference type="Gene3D" id="3.40.1060.10">
    <property type="entry name" value="Aconitase, Domain 2"/>
    <property type="match status" value="1"/>
</dbReference>
<evidence type="ECO:0000256" key="10">
    <source>
        <dbReference type="ARBA" id="ARBA00023014"/>
    </source>
</evidence>
<evidence type="ECO:0000256" key="11">
    <source>
        <dbReference type="ARBA" id="ARBA00023239"/>
    </source>
</evidence>
<dbReference type="KEGG" id="nva:G3M78_11260"/>
<dbReference type="PROSITE" id="PS00450">
    <property type="entry name" value="ACONITASE_1"/>
    <property type="match status" value="1"/>
</dbReference>
<dbReference type="GO" id="GO:0046872">
    <property type="term" value="F:metal ion binding"/>
    <property type="evidence" value="ECO:0007669"/>
    <property type="project" value="UniProtKB-KW"/>
</dbReference>
<dbReference type="FunFam" id="3.40.1060.10:FF:000001">
    <property type="entry name" value="Aconitate hydratase, mitochondrial"/>
    <property type="match status" value="1"/>
</dbReference>
<dbReference type="GO" id="GO:0005829">
    <property type="term" value="C:cytosol"/>
    <property type="evidence" value="ECO:0007669"/>
    <property type="project" value="TreeGrafter"/>
</dbReference>
<evidence type="ECO:0000256" key="4">
    <source>
        <dbReference type="ARBA" id="ARBA00012926"/>
    </source>
</evidence>
<dbReference type="PRINTS" id="PR00415">
    <property type="entry name" value="ACONITASE"/>
</dbReference>
<name>A0A7T0C3N9_9BACT</name>
<dbReference type="Pfam" id="PF00694">
    <property type="entry name" value="Aconitase_C"/>
    <property type="match status" value="1"/>
</dbReference>
<evidence type="ECO:0000256" key="15">
    <source>
        <dbReference type="ARBA" id="ARBA00031977"/>
    </source>
</evidence>
<dbReference type="InterPro" id="IPR018136">
    <property type="entry name" value="Aconitase_4Fe-4S_BS"/>
</dbReference>
<evidence type="ECO:0000256" key="8">
    <source>
        <dbReference type="ARBA" id="ARBA00022946"/>
    </source>
</evidence>
<sequence>MLLETGPIEKLFQSMDQKLDAARKNLGRGLTLVEKILFSHMDDSDFSKLERGKSNIKVFPDRVAMQDATAQMAILQFMSANIPKVKSPTSVHCDHLIQAHVGSDKDLVSAIETNKEVYDFLHSAAMKYGMDFWRPGSGIIHQVVYENYAVPGTLMIGTDSHTPNAGGMGMIAIGVGGADAVDVMTGQGFDTKMPKLVGIKLKGKLSGWVASKDIILKVATMLTVKGGTGKIIEYFGEGARSMSATGKGTVTNMGAEIGATTSIFNYDEHLDPYMRATGRGAVADLCKKYAHHLQSDPEVEQNPEKYYDEVHEIDLNALEPHIVGPHTPDLGRPVSAMSKEVDEKKYPEALSAALIGSCTNSSYEDLTRAVSLVRQAKKAGLKVKSSFMVTPGSETIFETISRDGILKDFEDVGATVLANACGPCIGQWKRDDVKKGDPNSILTSYNRNFAKRNDGNPETLGFISSPELVVAMAFSGSMKFNPLTDSLKDKDGNDFKFQPPQGDVLPVNGYSSKDNGYEAPTMTGEVIIDPSSERLSFLDPFPKQDPAGDYKDLPVLLKAKGKCTTDHISQAGPWLKFRGHLNNISNNMFLGATNAFTGETGNGTNPVTGEKGVELNKIARNLKEDHNMGWVVFGDENLGEGSSREHAAMEPRHMGCRAFIANSYARIFEANLKKQGVLAFTFTDKNDYDKVQEADRVTIEGLDQLAAGKPVTVKIKHSDGSEESIQVNHTLNDTEIQWFYAGSALNYVGAQK</sequence>
<evidence type="ECO:0000256" key="6">
    <source>
        <dbReference type="ARBA" id="ARBA00022532"/>
    </source>
</evidence>
<protein>
    <recommendedName>
        <fullName evidence="5">Aconitate hydratase A</fullName>
        <ecNumber evidence="4">4.2.1.3</ecNumber>
    </recommendedName>
    <alternativeName>
        <fullName evidence="13">Citrate hydro-lyase</fullName>
    </alternativeName>
    <alternativeName>
        <fullName evidence="15">Iron-responsive protein-like</fullName>
    </alternativeName>
    <alternativeName>
        <fullName evidence="14">RNA-binding protein</fullName>
    </alternativeName>
</protein>
<dbReference type="SUPFAM" id="SSF53732">
    <property type="entry name" value="Aconitase iron-sulfur domain"/>
    <property type="match status" value="1"/>
</dbReference>
<comment type="pathway">
    <text evidence="2">Carbohydrate metabolism; tricarboxylic acid cycle; isocitrate from oxaloacetate: step 2/2.</text>
</comment>
<dbReference type="Gene3D" id="3.30.499.10">
    <property type="entry name" value="Aconitase, domain 3"/>
    <property type="match status" value="2"/>
</dbReference>
<dbReference type="NCBIfam" id="NF005558">
    <property type="entry name" value="PRK07229.1"/>
    <property type="match status" value="1"/>
</dbReference>
<accession>A0A7T0C3N9</accession>
<evidence type="ECO:0000259" key="17">
    <source>
        <dbReference type="Pfam" id="PF00694"/>
    </source>
</evidence>
<dbReference type="InterPro" id="IPR001030">
    <property type="entry name" value="Acoase/IPM_deHydtase_lsu_aba"/>
</dbReference>
<keyword evidence="9" id="KW-0408">Iron</keyword>
<dbReference type="NCBIfam" id="TIGR01340">
    <property type="entry name" value="aconitase_mito"/>
    <property type="match status" value="1"/>
</dbReference>
<dbReference type="InterPro" id="IPR050926">
    <property type="entry name" value="Aconitase/IPM_isomerase"/>
</dbReference>
<evidence type="ECO:0000256" key="7">
    <source>
        <dbReference type="ARBA" id="ARBA00022723"/>
    </source>
</evidence>
<comment type="similarity">
    <text evidence="3">Belongs to the aconitase/IPM isomerase family.</text>
</comment>
<feature type="domain" description="Aconitase A/isopropylmalate dehydratase small subunit swivel" evidence="17">
    <location>
        <begin position="554"/>
        <end position="684"/>
    </location>
</feature>
<dbReference type="AlphaFoldDB" id="A0A7T0C3N9"/>
<keyword evidence="6" id="KW-0816">Tricarboxylic acid cycle</keyword>
<dbReference type="EMBL" id="CP048620">
    <property type="protein sequence ID" value="QPJ65938.1"/>
    <property type="molecule type" value="Genomic_DNA"/>
</dbReference>
<dbReference type="Proteomes" id="UP000594464">
    <property type="component" value="Chromosome"/>
</dbReference>
<evidence type="ECO:0000256" key="3">
    <source>
        <dbReference type="ARBA" id="ARBA00007185"/>
    </source>
</evidence>
<dbReference type="InterPro" id="IPR015928">
    <property type="entry name" value="Aconitase/3IPM_dehydase_swvl"/>
</dbReference>
<comment type="cofactor">
    <cofactor evidence="1">
        <name>[4Fe-4S] cluster</name>
        <dbReference type="ChEBI" id="CHEBI:49883"/>
    </cofactor>
</comment>
<keyword evidence="7" id="KW-0479">Metal-binding</keyword>
<reference evidence="19" key="1">
    <citation type="submission" date="2020-02" db="EMBL/GenBank/DDBJ databases">
        <title>Genomic and physiological characterization of two novel Nitrospinaceae genera.</title>
        <authorList>
            <person name="Mueller A.J."/>
            <person name="Jung M.-Y."/>
            <person name="Strachan C.R."/>
            <person name="Herbold C.W."/>
            <person name="Kirkegaard R.H."/>
            <person name="Daims H."/>
        </authorList>
    </citation>
    <scope>NUCLEOTIDE SEQUENCE [LARGE SCALE GENOMIC DNA]</scope>
</reference>
<dbReference type="PROSITE" id="PS01244">
    <property type="entry name" value="ACONITASE_2"/>
    <property type="match status" value="1"/>
</dbReference>
<feature type="domain" description="Aconitase/3-isopropylmalate dehydratase large subunit alpha/beta/alpha" evidence="16">
    <location>
        <begin position="34"/>
        <end position="476"/>
    </location>
</feature>
<dbReference type="PANTHER" id="PTHR43160">
    <property type="entry name" value="ACONITATE HYDRATASE B"/>
    <property type="match status" value="1"/>
</dbReference>
<evidence type="ECO:0000256" key="9">
    <source>
        <dbReference type="ARBA" id="ARBA00023004"/>
    </source>
</evidence>
<dbReference type="GO" id="GO:0051539">
    <property type="term" value="F:4 iron, 4 sulfur cluster binding"/>
    <property type="evidence" value="ECO:0007669"/>
    <property type="project" value="InterPro"/>
</dbReference>
<dbReference type="Pfam" id="PF00330">
    <property type="entry name" value="Aconitase"/>
    <property type="match status" value="1"/>
</dbReference>
<dbReference type="PANTHER" id="PTHR43160:SF3">
    <property type="entry name" value="ACONITATE HYDRATASE, MITOCHONDRIAL"/>
    <property type="match status" value="1"/>
</dbReference>
<evidence type="ECO:0000256" key="5">
    <source>
        <dbReference type="ARBA" id="ARBA00019378"/>
    </source>
</evidence>
<gene>
    <name evidence="18" type="ORF">G3M78_11260</name>
</gene>
<dbReference type="FunFam" id="3.30.499.10:FF:000003">
    <property type="entry name" value="Aconitate hydratase, mitochondrial"/>
    <property type="match status" value="1"/>
</dbReference>
<keyword evidence="10" id="KW-0411">Iron-sulfur</keyword>
<evidence type="ECO:0000256" key="2">
    <source>
        <dbReference type="ARBA" id="ARBA00004717"/>
    </source>
</evidence>
<evidence type="ECO:0000313" key="19">
    <source>
        <dbReference type="Proteomes" id="UP000594464"/>
    </source>
</evidence>
<evidence type="ECO:0000259" key="16">
    <source>
        <dbReference type="Pfam" id="PF00330"/>
    </source>
</evidence>
<dbReference type="InterPro" id="IPR036008">
    <property type="entry name" value="Aconitase_4Fe-4S_dom"/>
</dbReference>
<proteinExistence type="inferred from homology"/>
<dbReference type="SUPFAM" id="SSF52016">
    <property type="entry name" value="LeuD/IlvD-like"/>
    <property type="match status" value="1"/>
</dbReference>
<evidence type="ECO:0000256" key="14">
    <source>
        <dbReference type="ARBA" id="ARBA00031081"/>
    </source>
</evidence>
<dbReference type="InterPro" id="IPR006248">
    <property type="entry name" value="Aconitase_mito-like"/>
</dbReference>
<organism evidence="18 19">
    <name type="scientific">Candidatus Nitrohelix vancouverensis</name>
    <dbReference type="NCBI Taxonomy" id="2705534"/>
    <lineage>
        <taxon>Bacteria</taxon>
        <taxon>Pseudomonadati</taxon>
        <taxon>Nitrospinota/Tectimicrobiota group</taxon>
        <taxon>Nitrospinota</taxon>
        <taxon>Nitrospinia</taxon>
        <taxon>Nitrospinales</taxon>
        <taxon>Nitrospinaceae</taxon>
        <taxon>Candidatus Nitrohelix</taxon>
    </lineage>
</organism>
<keyword evidence="8" id="KW-0809">Transit peptide</keyword>
<evidence type="ECO:0000313" key="18">
    <source>
        <dbReference type="EMBL" id="QPJ65938.1"/>
    </source>
</evidence>
<evidence type="ECO:0000256" key="12">
    <source>
        <dbReference type="ARBA" id="ARBA00023501"/>
    </source>
</evidence>